<feature type="region of interest" description="Disordered" evidence="1">
    <location>
        <begin position="308"/>
        <end position="419"/>
    </location>
</feature>
<dbReference type="Proteomes" id="UP000036947">
    <property type="component" value="Unassembled WGS sequence"/>
</dbReference>
<gene>
    <name evidence="2" type="ORF">TOPH_00288</name>
</gene>
<dbReference type="OrthoDB" id="4928042at2759"/>
<proteinExistence type="predicted"/>
<feature type="compositionally biased region" description="Basic and acidic residues" evidence="1">
    <location>
        <begin position="373"/>
        <end position="383"/>
    </location>
</feature>
<accession>A0A0L0NM07</accession>
<dbReference type="AlphaFoldDB" id="A0A0L0NM07"/>
<evidence type="ECO:0000313" key="2">
    <source>
        <dbReference type="EMBL" id="KND95058.1"/>
    </source>
</evidence>
<sequence length="419" mass="45448">MESPSTSKGGPESPSRPSLDSAMPALAQVYSHKPLPPLPPTSRPNPMASRSSTASAERREPISRPRAATAAESAPSTPAHVRTRTLSSPRSHARRISYSGLSATGRRSSHKVQQLIGYDIDIMEDCPFSYGSVDSDASSNCSQKWDGEPNLPPLLDSGATSSRGSSWVPMSPQSAAVPSPLNISKLAIRDSSDSNLGGSFSPDVDVDLDEESAQSWEPSCRHFSDSMAAGEYHRIAADLATRPTRQTRAARSTSQASAGRMSSSLSLSHSASSRFARWRSTPPRAIDFAMPPLAMPSVAMPLLASGSHRRKPLASQPPVKAAPVSVFDADSDGEERSHGIKEWFGRKSDDHVPSDRPALHNPALHSTKRHHHEPGARASHGEQMRGLLHHARDRAKMLHMPKEERRREELRRHIKVLPS</sequence>
<feature type="compositionally biased region" description="Low complexity" evidence="1">
    <location>
        <begin position="64"/>
        <end position="79"/>
    </location>
</feature>
<protein>
    <submittedName>
        <fullName evidence="2">Uncharacterized protein</fullName>
    </submittedName>
</protein>
<feature type="compositionally biased region" description="Basic and acidic residues" evidence="1">
    <location>
        <begin position="334"/>
        <end position="358"/>
    </location>
</feature>
<feature type="compositionally biased region" description="Basic and acidic residues" evidence="1">
    <location>
        <begin position="394"/>
        <end position="411"/>
    </location>
</feature>
<feature type="region of interest" description="Disordered" evidence="1">
    <location>
        <begin position="137"/>
        <end position="175"/>
    </location>
</feature>
<feature type="region of interest" description="Disordered" evidence="1">
    <location>
        <begin position="243"/>
        <end position="265"/>
    </location>
</feature>
<evidence type="ECO:0000256" key="1">
    <source>
        <dbReference type="SAM" id="MobiDB-lite"/>
    </source>
</evidence>
<evidence type="ECO:0000313" key="3">
    <source>
        <dbReference type="Proteomes" id="UP000036947"/>
    </source>
</evidence>
<feature type="compositionally biased region" description="Pro residues" evidence="1">
    <location>
        <begin position="34"/>
        <end position="43"/>
    </location>
</feature>
<keyword evidence="3" id="KW-1185">Reference proteome</keyword>
<organism evidence="2 3">
    <name type="scientific">Tolypocladium ophioglossoides (strain CBS 100239)</name>
    <name type="common">Snaketongue truffleclub</name>
    <name type="synonym">Elaphocordyceps ophioglossoides</name>
    <dbReference type="NCBI Taxonomy" id="1163406"/>
    <lineage>
        <taxon>Eukaryota</taxon>
        <taxon>Fungi</taxon>
        <taxon>Dikarya</taxon>
        <taxon>Ascomycota</taxon>
        <taxon>Pezizomycotina</taxon>
        <taxon>Sordariomycetes</taxon>
        <taxon>Hypocreomycetidae</taxon>
        <taxon>Hypocreales</taxon>
        <taxon>Ophiocordycipitaceae</taxon>
        <taxon>Tolypocladium</taxon>
    </lineage>
</organism>
<name>A0A0L0NM07_TOLOC</name>
<dbReference type="EMBL" id="LFRF01000001">
    <property type="protein sequence ID" value="KND95058.1"/>
    <property type="molecule type" value="Genomic_DNA"/>
</dbReference>
<comment type="caution">
    <text evidence="2">The sequence shown here is derived from an EMBL/GenBank/DDBJ whole genome shotgun (WGS) entry which is preliminary data.</text>
</comment>
<reference evidence="2 3" key="1">
    <citation type="journal article" date="2015" name="BMC Genomics">
        <title>The genome of the truffle-parasite Tolypocladium ophioglossoides and the evolution of antifungal peptaibiotics.</title>
        <authorList>
            <person name="Quandt C.A."/>
            <person name="Bushley K.E."/>
            <person name="Spatafora J.W."/>
        </authorList>
    </citation>
    <scope>NUCLEOTIDE SEQUENCE [LARGE SCALE GENOMIC DNA]</scope>
    <source>
        <strain evidence="2 3">CBS 100239</strain>
    </source>
</reference>
<feature type="region of interest" description="Disordered" evidence="1">
    <location>
        <begin position="1"/>
        <end position="111"/>
    </location>
</feature>